<organism evidence="8 9">
    <name type="scientific">OM182 bacterium</name>
    <dbReference type="NCBI Taxonomy" id="2510334"/>
    <lineage>
        <taxon>Bacteria</taxon>
        <taxon>Pseudomonadati</taxon>
        <taxon>Pseudomonadota</taxon>
        <taxon>Gammaproteobacteria</taxon>
        <taxon>OMG group</taxon>
        <taxon>OM182 clade</taxon>
    </lineage>
</organism>
<comment type="caution">
    <text evidence="8">The sequence shown here is derived from an EMBL/GenBank/DDBJ whole genome shotgun (WGS) entry which is preliminary data.</text>
</comment>
<dbReference type="Gene3D" id="3.40.720.10">
    <property type="entry name" value="Alkaline Phosphatase, subunit A"/>
    <property type="match status" value="1"/>
</dbReference>
<evidence type="ECO:0000313" key="9">
    <source>
        <dbReference type="Proteomes" id="UP000316199"/>
    </source>
</evidence>
<dbReference type="AlphaFoldDB" id="A0A520S459"/>
<feature type="domain" description="Sulfatase N-terminal" evidence="7">
    <location>
        <begin position="37"/>
        <end position="390"/>
    </location>
</feature>
<evidence type="ECO:0000256" key="2">
    <source>
        <dbReference type="ARBA" id="ARBA00008779"/>
    </source>
</evidence>
<dbReference type="InterPro" id="IPR035874">
    <property type="entry name" value="IDS"/>
</dbReference>
<keyword evidence="4" id="KW-0732">Signal</keyword>
<dbReference type="Pfam" id="PF00884">
    <property type="entry name" value="Sulfatase"/>
    <property type="match status" value="1"/>
</dbReference>
<evidence type="ECO:0000313" key="8">
    <source>
        <dbReference type="EMBL" id="RZO77219.1"/>
    </source>
</evidence>
<evidence type="ECO:0000259" key="7">
    <source>
        <dbReference type="Pfam" id="PF00884"/>
    </source>
</evidence>
<evidence type="ECO:0000256" key="3">
    <source>
        <dbReference type="ARBA" id="ARBA00022723"/>
    </source>
</evidence>
<gene>
    <name evidence="8" type="ORF">EVA68_02085</name>
</gene>
<keyword evidence="6" id="KW-0106">Calcium</keyword>
<accession>A0A520S459</accession>
<dbReference type="InterPro" id="IPR017850">
    <property type="entry name" value="Alkaline_phosphatase_core_sf"/>
</dbReference>
<comment type="similarity">
    <text evidence="2">Belongs to the sulfatase family.</text>
</comment>
<dbReference type="PANTHER" id="PTHR45953:SF1">
    <property type="entry name" value="IDURONATE 2-SULFATASE"/>
    <property type="match status" value="1"/>
</dbReference>
<reference evidence="8 9" key="1">
    <citation type="submission" date="2019-02" db="EMBL/GenBank/DDBJ databases">
        <title>Prokaryotic population dynamics and viral predation in marine succession experiment using metagenomics: the confinement effect.</title>
        <authorList>
            <person name="Haro-Moreno J.M."/>
            <person name="Rodriguez-Valera F."/>
            <person name="Lopez-Perez M."/>
        </authorList>
    </citation>
    <scope>NUCLEOTIDE SEQUENCE [LARGE SCALE GENOMIC DNA]</scope>
    <source>
        <strain evidence="8">MED-G157</strain>
    </source>
</reference>
<protein>
    <submittedName>
        <fullName evidence="8">Iduronate-2-sulfatase</fullName>
    </submittedName>
</protein>
<sequence>MLSVVNIIFRNIRKWCSVFIVSGFFQSAISFAEDTRPNILFIAVDDLNHWVGHLDGHPGTLTPNIDELASEGITFSRAYAAAPLCNPSRVALLTGIMPARSGVYGNYERLEEQLPDAITLPQYFRSQDYQVKGAGKIFHSLYGDDSTDQSFDEFYRPYKGLKVKSGKEGLKPQSKTETEMWAPWGPVDLDDDDMLDAKNADWIIAELKNPQDKPFFLAYGTQKPHLNWKVPRKYYDMHPEESIVLPEVIDDDLFDIPPFGRRLAAEVLDISNNRNFSVPGGDHNNVLKFDQWEAAVRGYLASITFADAQVGRVLDALAESPYSDNTIIVLWGDHGYHLGQKEHWRKHTLWEDGLRTTLVIAAPTVTLRDSRSDRVVSLVDIYPTLIELAGLTSRDELDGQSLVPLLKDPELPWSRPVVSTYGHQNHSIRTERWRYIRYHDGTEELYDHERDPNEWRNLAAAPVAKNHRVVMDRLRKNFPIINADSSLISRE</sequence>
<keyword evidence="3" id="KW-0479">Metal-binding</keyword>
<evidence type="ECO:0000256" key="1">
    <source>
        <dbReference type="ARBA" id="ARBA00001913"/>
    </source>
</evidence>
<evidence type="ECO:0000256" key="5">
    <source>
        <dbReference type="ARBA" id="ARBA00022801"/>
    </source>
</evidence>
<dbReference type="SUPFAM" id="SSF53649">
    <property type="entry name" value="Alkaline phosphatase-like"/>
    <property type="match status" value="1"/>
</dbReference>
<dbReference type="PANTHER" id="PTHR45953">
    <property type="entry name" value="IDURONATE 2-SULFATASE"/>
    <property type="match status" value="1"/>
</dbReference>
<dbReference type="GO" id="GO:0046872">
    <property type="term" value="F:metal ion binding"/>
    <property type="evidence" value="ECO:0007669"/>
    <property type="project" value="UniProtKB-KW"/>
</dbReference>
<dbReference type="EMBL" id="SHAG01000004">
    <property type="protein sequence ID" value="RZO77219.1"/>
    <property type="molecule type" value="Genomic_DNA"/>
</dbReference>
<dbReference type="GO" id="GO:0004423">
    <property type="term" value="F:iduronate-2-sulfatase activity"/>
    <property type="evidence" value="ECO:0007669"/>
    <property type="project" value="InterPro"/>
</dbReference>
<dbReference type="CDD" id="cd16030">
    <property type="entry name" value="iduronate-2-sulfatase"/>
    <property type="match status" value="1"/>
</dbReference>
<dbReference type="InterPro" id="IPR000917">
    <property type="entry name" value="Sulfatase_N"/>
</dbReference>
<keyword evidence="5" id="KW-0378">Hydrolase</keyword>
<evidence type="ECO:0000256" key="4">
    <source>
        <dbReference type="ARBA" id="ARBA00022729"/>
    </source>
</evidence>
<name>A0A520S459_9GAMM</name>
<dbReference type="Proteomes" id="UP000316199">
    <property type="component" value="Unassembled WGS sequence"/>
</dbReference>
<evidence type="ECO:0000256" key="6">
    <source>
        <dbReference type="ARBA" id="ARBA00022837"/>
    </source>
</evidence>
<proteinExistence type="inferred from homology"/>
<dbReference type="GO" id="GO:0005737">
    <property type="term" value="C:cytoplasm"/>
    <property type="evidence" value="ECO:0007669"/>
    <property type="project" value="TreeGrafter"/>
</dbReference>
<comment type="cofactor">
    <cofactor evidence="1">
        <name>Ca(2+)</name>
        <dbReference type="ChEBI" id="CHEBI:29108"/>
    </cofactor>
</comment>